<dbReference type="InterPro" id="IPR026891">
    <property type="entry name" value="Fn3-like"/>
</dbReference>
<dbReference type="InterPro" id="IPR036962">
    <property type="entry name" value="Glyco_hydro_3_N_sf"/>
</dbReference>
<dbReference type="STRING" id="1940790.L21SP3_02116"/>
<dbReference type="InterPro" id="IPR036881">
    <property type="entry name" value="Glyco_hydro_3_C_sf"/>
</dbReference>
<dbReference type="InterPro" id="IPR001764">
    <property type="entry name" value="Glyco_hydro_3_N"/>
</dbReference>
<sequence length="863" mass="97358" precursor="true">MKKVMFVIFFTAFSLTSFVYAESYEYPFKNPELKVEDRIDDLLSRLTVEEKAWQLVMNTRGVERLEIPSFHWWNECLHGVARAGKATVFPQAIALASTWNTDLMNEIASAISDEARGKYNSDPAKNTQYRGLTMWSPTINIARDPRWGRTEETYGEDPYLTGCMGYSFITGLQGEHPKYLKVAATPKHFVANNIEAKRHSTRPFISERALREYYLPAFEKAITEAKAESIMSAYNGINNIPCSTNKWLLEGLLRYQWGFDGSVVTDVGVPGDLVQSHRIYGTPPETVEPMIEAGVNVIDDFRPDFPKYIIEAYEKGMVNDSQLDKALYPNLRTLFRLGFFDPPEAVPFSKISKSVVGCDKHISLARQAARESIVLLKNDKINGKPLLPVERSRVKSLAVLGTHATENYVGGYSGTPVGGDVSVLEGLKNGSGQSIKVKHVRSSIAMDDMKSIIPTSNYRPPTEEEGEHGLRAEYYPTPNFQGDPFTRTVRTVDFDWGSSSPDPMIPYDNFSAVYTGKLIPNQTGVHTFLTENIDDGVRLYIDGKLVLDRWQFQIGVVKSKVRLEAGEEYDLKLEYREDGGGAQVHLYWREPDVDPADILNNELQLAEKSDLVVVALGLDQRYEFEGRDKNTLTFPPEQLDFLKKVYEVNQNVVVVLQIGSPMAITWMDENIPAIVNMWYPGEQGGNGLADILFGKSSPSGKLPVTFFASDEQLLPWDDYEPQHGRTYMYFEGEPLYPFGYGLSYTDFAYSDINISKRYINEDDAVTVEFTLENTGSRDSAEVVQLYARNVESPVYQPKRKLKRFKKVNLNAGQSKTVSFELEISDLNYWDSKKKTFVVEPGEFEIMIGSSSANIELKSGLTVK</sequence>
<evidence type="ECO:0000256" key="3">
    <source>
        <dbReference type="ARBA" id="ARBA00022801"/>
    </source>
</evidence>
<dbReference type="Gene3D" id="3.20.20.300">
    <property type="entry name" value="Glycoside hydrolase, family 3, N-terminal domain"/>
    <property type="match status" value="1"/>
</dbReference>
<dbReference type="InterPro" id="IPR013783">
    <property type="entry name" value="Ig-like_fold"/>
</dbReference>
<dbReference type="Pfam" id="PF01915">
    <property type="entry name" value="Glyco_hydro_3_C"/>
    <property type="match status" value="1"/>
</dbReference>
<dbReference type="InterPro" id="IPR002772">
    <property type="entry name" value="Glyco_hydro_3_C"/>
</dbReference>
<organism evidence="6 7">
    <name type="scientific">Sedimentisphaera cyanobacteriorum</name>
    <dbReference type="NCBI Taxonomy" id="1940790"/>
    <lineage>
        <taxon>Bacteria</taxon>
        <taxon>Pseudomonadati</taxon>
        <taxon>Planctomycetota</taxon>
        <taxon>Phycisphaerae</taxon>
        <taxon>Sedimentisphaerales</taxon>
        <taxon>Sedimentisphaeraceae</taxon>
        <taxon>Sedimentisphaera</taxon>
    </lineage>
</organism>
<dbReference type="InterPro" id="IPR011658">
    <property type="entry name" value="PA14_dom"/>
</dbReference>
<dbReference type="InterPro" id="IPR037524">
    <property type="entry name" value="PA14/GLEYA"/>
</dbReference>
<keyword evidence="3 6" id="KW-0378">Hydrolase</keyword>
<dbReference type="InterPro" id="IPR044993">
    <property type="entry name" value="BXL"/>
</dbReference>
<dbReference type="GO" id="GO:0045493">
    <property type="term" value="P:xylan catabolic process"/>
    <property type="evidence" value="ECO:0007669"/>
    <property type="project" value="InterPro"/>
</dbReference>
<dbReference type="SUPFAM" id="SSF51445">
    <property type="entry name" value="(Trans)glycosidases"/>
    <property type="match status" value="1"/>
</dbReference>
<dbReference type="EMBL" id="CP019633">
    <property type="protein sequence ID" value="AQQ10287.1"/>
    <property type="molecule type" value="Genomic_DNA"/>
</dbReference>
<name>A0A1Q2HS55_9BACT</name>
<feature type="domain" description="PA14" evidence="5">
    <location>
        <begin position="465"/>
        <end position="603"/>
    </location>
</feature>
<gene>
    <name evidence="6" type="primary">xyl3A</name>
    <name evidence="6" type="ORF">L21SP3_02116</name>
</gene>
<proteinExistence type="inferred from homology"/>
<dbReference type="FunFam" id="2.60.40.10:FF:000495">
    <property type="entry name" value="Periplasmic beta-glucosidase"/>
    <property type="match status" value="1"/>
</dbReference>
<dbReference type="Gene3D" id="2.60.40.10">
    <property type="entry name" value="Immunoglobulins"/>
    <property type="match status" value="1"/>
</dbReference>
<dbReference type="Pfam" id="PF14310">
    <property type="entry name" value="Fn3-like"/>
    <property type="match status" value="1"/>
</dbReference>
<dbReference type="Pfam" id="PF07691">
    <property type="entry name" value="PA14"/>
    <property type="match status" value="1"/>
</dbReference>
<dbReference type="InterPro" id="IPR017853">
    <property type="entry name" value="GH"/>
</dbReference>
<keyword evidence="6" id="KW-0326">Glycosidase</keyword>
<dbReference type="GO" id="GO:0008422">
    <property type="term" value="F:beta-glucosidase activity"/>
    <property type="evidence" value="ECO:0007669"/>
    <property type="project" value="UniProtKB-ARBA"/>
</dbReference>
<dbReference type="PROSITE" id="PS51820">
    <property type="entry name" value="PA14"/>
    <property type="match status" value="1"/>
</dbReference>
<dbReference type="KEGG" id="pbu:L21SP3_02116"/>
<dbReference type="Gene3D" id="3.40.50.1700">
    <property type="entry name" value="Glycoside hydrolase family 3 C-terminal domain"/>
    <property type="match status" value="2"/>
</dbReference>
<accession>A0A1Q2HS55</accession>
<reference evidence="7" key="1">
    <citation type="submission" date="2017-02" db="EMBL/GenBank/DDBJ databases">
        <title>Comparative genomics and description of representatives of a novel lineage of planctomycetes thriving in anoxic sediments.</title>
        <authorList>
            <person name="Spring S."/>
            <person name="Bunk B."/>
            <person name="Sproer C."/>
            <person name="Klenk H.-P."/>
        </authorList>
    </citation>
    <scope>NUCLEOTIDE SEQUENCE [LARGE SCALE GENOMIC DNA]</scope>
    <source>
        <strain evidence="7">L21-RPul-D3</strain>
    </source>
</reference>
<evidence type="ECO:0000259" key="5">
    <source>
        <dbReference type="PROSITE" id="PS51820"/>
    </source>
</evidence>
<dbReference type="OrthoDB" id="9805821at2"/>
<comment type="similarity">
    <text evidence="1">Belongs to the glycosyl hydrolase 3 family.</text>
</comment>
<dbReference type="Pfam" id="PF00933">
    <property type="entry name" value="Glyco_hydro_3"/>
    <property type="match status" value="1"/>
</dbReference>
<dbReference type="GO" id="GO:0009044">
    <property type="term" value="F:xylan 1,4-beta-xylosidase activity"/>
    <property type="evidence" value="ECO:0007669"/>
    <property type="project" value="UniProtKB-EC"/>
</dbReference>
<dbReference type="RefSeq" id="WP_161488186.1">
    <property type="nucleotide sequence ID" value="NZ_CP019633.1"/>
</dbReference>
<dbReference type="AlphaFoldDB" id="A0A1Q2HS55"/>
<evidence type="ECO:0000256" key="2">
    <source>
        <dbReference type="ARBA" id="ARBA00022729"/>
    </source>
</evidence>
<dbReference type="Proteomes" id="UP000188273">
    <property type="component" value="Chromosome"/>
</dbReference>
<keyword evidence="2 4" id="KW-0732">Signal</keyword>
<dbReference type="GO" id="GO:0031222">
    <property type="term" value="P:arabinan catabolic process"/>
    <property type="evidence" value="ECO:0007669"/>
    <property type="project" value="TreeGrafter"/>
</dbReference>
<feature type="chain" id="PRO_5012456310" evidence="4">
    <location>
        <begin position="22"/>
        <end position="863"/>
    </location>
</feature>
<dbReference type="SMART" id="SM00758">
    <property type="entry name" value="PA14"/>
    <property type="match status" value="1"/>
</dbReference>
<dbReference type="EC" id="3.2.1.37" evidence="6"/>
<dbReference type="PRINTS" id="PR00133">
    <property type="entry name" value="GLHYDRLASE3"/>
</dbReference>
<dbReference type="PANTHER" id="PTHR42721:SF3">
    <property type="entry name" value="BETA-D-XYLOSIDASE 5-RELATED"/>
    <property type="match status" value="1"/>
</dbReference>
<dbReference type="GO" id="GO:0046556">
    <property type="term" value="F:alpha-L-arabinofuranosidase activity"/>
    <property type="evidence" value="ECO:0007669"/>
    <property type="project" value="TreeGrafter"/>
</dbReference>
<dbReference type="SMART" id="SM01217">
    <property type="entry name" value="Fn3_like"/>
    <property type="match status" value="1"/>
</dbReference>
<evidence type="ECO:0000313" key="6">
    <source>
        <dbReference type="EMBL" id="AQQ10287.1"/>
    </source>
</evidence>
<evidence type="ECO:0000256" key="4">
    <source>
        <dbReference type="SAM" id="SignalP"/>
    </source>
</evidence>
<keyword evidence="7" id="KW-1185">Reference proteome</keyword>
<dbReference type="PANTHER" id="PTHR42721">
    <property type="entry name" value="SUGAR HYDROLASE-RELATED"/>
    <property type="match status" value="1"/>
</dbReference>
<protein>
    <submittedName>
        <fullName evidence="6">Xylan 1,4-beta-xylosidase</fullName>
        <ecNumber evidence="6">3.2.1.37</ecNumber>
    </submittedName>
</protein>
<dbReference type="SUPFAM" id="SSF52279">
    <property type="entry name" value="Beta-D-glucan exohydrolase, C-terminal domain"/>
    <property type="match status" value="1"/>
</dbReference>
<feature type="signal peptide" evidence="4">
    <location>
        <begin position="1"/>
        <end position="21"/>
    </location>
</feature>
<evidence type="ECO:0000256" key="1">
    <source>
        <dbReference type="ARBA" id="ARBA00005336"/>
    </source>
</evidence>
<evidence type="ECO:0000313" key="7">
    <source>
        <dbReference type="Proteomes" id="UP000188273"/>
    </source>
</evidence>